<dbReference type="PRINTS" id="PR01705">
    <property type="entry name" value="TSP1REPEAT"/>
</dbReference>
<proteinExistence type="predicted"/>
<dbReference type="EMBL" id="CP111021">
    <property type="protein sequence ID" value="WAR17687.1"/>
    <property type="molecule type" value="Genomic_DNA"/>
</dbReference>
<dbReference type="InterPro" id="IPR036056">
    <property type="entry name" value="Fibrinogen-like_C"/>
</dbReference>
<keyword evidence="1" id="KW-0175">Coiled coil</keyword>
<evidence type="ECO:0000313" key="3">
    <source>
        <dbReference type="EMBL" id="WAR17687.1"/>
    </source>
</evidence>
<dbReference type="SMART" id="SM00186">
    <property type="entry name" value="FBG"/>
    <property type="match status" value="1"/>
</dbReference>
<gene>
    <name evidence="3" type="ORF">MAR_032281</name>
</gene>
<name>A0ABY7F7T5_MYAAR</name>
<dbReference type="Gene3D" id="2.20.100.10">
    <property type="entry name" value="Thrombospondin type-1 (TSP1) repeat"/>
    <property type="match status" value="1"/>
</dbReference>
<dbReference type="NCBIfam" id="NF040941">
    <property type="entry name" value="GGGWT_bact"/>
    <property type="match status" value="1"/>
</dbReference>
<dbReference type="SUPFAM" id="SSF82895">
    <property type="entry name" value="TSP-1 type 1 repeat"/>
    <property type="match status" value="1"/>
</dbReference>
<dbReference type="InterPro" id="IPR002181">
    <property type="entry name" value="Fibrinogen_a/b/g_C_dom"/>
</dbReference>
<dbReference type="Pfam" id="PF00090">
    <property type="entry name" value="TSP_1"/>
    <property type="match status" value="1"/>
</dbReference>
<dbReference type="PANTHER" id="PTHR19143:SF394">
    <property type="entry name" value="ANGIOPOIETIN-RELATED PROTEIN 3-LIKE"/>
    <property type="match status" value="1"/>
</dbReference>
<dbReference type="Gene3D" id="3.90.215.10">
    <property type="entry name" value="Gamma Fibrinogen, chain A, domain 1"/>
    <property type="match status" value="1"/>
</dbReference>
<organism evidence="3 4">
    <name type="scientific">Mya arenaria</name>
    <name type="common">Soft-shell clam</name>
    <dbReference type="NCBI Taxonomy" id="6604"/>
    <lineage>
        <taxon>Eukaryota</taxon>
        <taxon>Metazoa</taxon>
        <taxon>Spiralia</taxon>
        <taxon>Lophotrochozoa</taxon>
        <taxon>Mollusca</taxon>
        <taxon>Bivalvia</taxon>
        <taxon>Autobranchia</taxon>
        <taxon>Heteroconchia</taxon>
        <taxon>Euheterodonta</taxon>
        <taxon>Imparidentia</taxon>
        <taxon>Neoheterodontei</taxon>
        <taxon>Myida</taxon>
        <taxon>Myoidea</taxon>
        <taxon>Myidae</taxon>
        <taxon>Mya</taxon>
    </lineage>
</organism>
<dbReference type="InterPro" id="IPR000884">
    <property type="entry name" value="TSP1_rpt"/>
</dbReference>
<keyword evidence="4" id="KW-1185">Reference proteome</keyword>
<dbReference type="SMART" id="SM00209">
    <property type="entry name" value="TSP1"/>
    <property type="match status" value="1"/>
</dbReference>
<evidence type="ECO:0000256" key="1">
    <source>
        <dbReference type="SAM" id="Coils"/>
    </source>
</evidence>
<dbReference type="Proteomes" id="UP001164746">
    <property type="component" value="Chromosome 10"/>
</dbReference>
<dbReference type="InterPro" id="IPR014716">
    <property type="entry name" value="Fibrinogen_a/b/g_C_1"/>
</dbReference>
<feature type="domain" description="Fibrinogen C-terminal" evidence="2">
    <location>
        <begin position="192"/>
        <end position="411"/>
    </location>
</feature>
<dbReference type="InterPro" id="IPR050373">
    <property type="entry name" value="Fibrinogen_C-term_domain"/>
</dbReference>
<reference evidence="3" key="1">
    <citation type="submission" date="2022-11" db="EMBL/GenBank/DDBJ databases">
        <title>Centuries of genome instability and evolution in soft-shell clam transmissible cancer (bioRxiv).</title>
        <authorList>
            <person name="Hart S.F.M."/>
            <person name="Yonemitsu M.A."/>
            <person name="Giersch R.M."/>
            <person name="Beal B.F."/>
            <person name="Arriagada G."/>
            <person name="Davis B.W."/>
            <person name="Ostrander E.A."/>
            <person name="Goff S.P."/>
            <person name="Metzger M.J."/>
        </authorList>
    </citation>
    <scope>NUCLEOTIDE SEQUENCE</scope>
    <source>
        <strain evidence="3">MELC-2E11</strain>
        <tissue evidence="3">Siphon/mantle</tissue>
    </source>
</reference>
<evidence type="ECO:0000259" key="2">
    <source>
        <dbReference type="PROSITE" id="PS51406"/>
    </source>
</evidence>
<feature type="coiled-coil region" evidence="1">
    <location>
        <begin position="86"/>
        <end position="113"/>
    </location>
</feature>
<dbReference type="PROSITE" id="PS50092">
    <property type="entry name" value="TSP1"/>
    <property type="match status" value="1"/>
</dbReference>
<sequence>MEQILQQRPADAVALTEMRLNAEMKFLVNLCAVASIVCFVLSEDMKEESTFNYEEKVLEMVLKDNKEIMNENSGIENNYKSVQDVKQLIQLLINNTEENKSELKNLFAKHDSRIENNYKRVQDVKLLIQSLINNTEEHDSNFVGGGWSDWESWGSCSVACGEGFQTRVRRCDNPTPSSHGRYCHGDAKEWRMCDGAQTKDCLDIYRKYPSSPDGVYRVNLWKSKTAISVYCDMTSSNGGWTVFQNRYDGSEEFYLDLKAYTEGFGNTSAEFWLGLRYIKELADQGNTTLRMEVGAADGSEAYEEWPDFQLGEAPGYKLHVGGKGTGTAGDFGHYFSKSQNGTDFTAKGSTCGNLDKGGWWYGECAYINLNGHYAPPGTRSGYNSGWGGMVYYSFKQYESLKTSRMMLRRVE</sequence>
<protein>
    <submittedName>
        <fullName evidence="3">ANGP2-like protein</fullName>
    </submittedName>
</protein>
<dbReference type="SUPFAM" id="SSF56496">
    <property type="entry name" value="Fibrinogen C-terminal domain-like"/>
    <property type="match status" value="1"/>
</dbReference>
<accession>A0ABY7F7T5</accession>
<evidence type="ECO:0000313" key="4">
    <source>
        <dbReference type="Proteomes" id="UP001164746"/>
    </source>
</evidence>
<dbReference type="Pfam" id="PF00147">
    <property type="entry name" value="Fibrinogen_C"/>
    <property type="match status" value="1"/>
</dbReference>
<dbReference type="PANTHER" id="PTHR19143">
    <property type="entry name" value="FIBRINOGEN/TENASCIN/ANGIOPOEITIN"/>
    <property type="match status" value="1"/>
</dbReference>
<dbReference type="InterPro" id="IPR036383">
    <property type="entry name" value="TSP1_rpt_sf"/>
</dbReference>
<dbReference type="PROSITE" id="PS51406">
    <property type="entry name" value="FIBRINOGEN_C_2"/>
    <property type="match status" value="1"/>
</dbReference>